<gene>
    <name evidence="1" type="ORF">DJ018_15085</name>
</gene>
<dbReference type="Proteomes" id="UP000249725">
    <property type="component" value="Unassembled WGS sequence"/>
</dbReference>
<proteinExistence type="predicted"/>
<dbReference type="RefSeq" id="WP_111515805.1">
    <property type="nucleotide sequence ID" value="NZ_QFYR01000004.1"/>
</dbReference>
<comment type="caution">
    <text evidence="1">The sequence shown here is derived from an EMBL/GenBank/DDBJ whole genome shotgun (WGS) entry which is preliminary data.</text>
</comment>
<organism evidence="1 2">
    <name type="scientific">Phenylobacterium deserti</name>
    <dbReference type="NCBI Taxonomy" id="1914756"/>
    <lineage>
        <taxon>Bacteria</taxon>
        <taxon>Pseudomonadati</taxon>
        <taxon>Pseudomonadota</taxon>
        <taxon>Alphaproteobacteria</taxon>
        <taxon>Caulobacterales</taxon>
        <taxon>Caulobacteraceae</taxon>
        <taxon>Phenylobacterium</taxon>
    </lineage>
</organism>
<dbReference type="EMBL" id="QFYR01000004">
    <property type="protein sequence ID" value="RAK51270.1"/>
    <property type="molecule type" value="Genomic_DNA"/>
</dbReference>
<dbReference type="OrthoDB" id="8447264at2"/>
<evidence type="ECO:0000313" key="1">
    <source>
        <dbReference type="EMBL" id="RAK51270.1"/>
    </source>
</evidence>
<sequence length="193" mass="21188">MHQRSRLKVGLDVPWVTSWSAEQVLGVRPCPSLNGGLAVVQAEQPGCGRPNYSQNHLVRQRWSVRRMLCPMCGKPTTQDDRWSQTGRLVTAGALRQKGLATLLPVTVPDTELLLDAGAISPAHRACADLALERCPHLQAHANPEPLRFPNRWTVLPLKVEARPQPAHALERRTRGEAVAVTSFLQLLGLPDAA</sequence>
<keyword evidence="2" id="KW-1185">Reference proteome</keyword>
<evidence type="ECO:0000313" key="2">
    <source>
        <dbReference type="Proteomes" id="UP000249725"/>
    </source>
</evidence>
<reference evidence="2" key="1">
    <citation type="submission" date="2018-05" db="EMBL/GenBank/DDBJ databases">
        <authorList>
            <person name="Li X."/>
        </authorList>
    </citation>
    <scope>NUCLEOTIDE SEQUENCE [LARGE SCALE GENOMIC DNA]</scope>
    <source>
        <strain evidence="2">YIM 73061</strain>
    </source>
</reference>
<protein>
    <submittedName>
        <fullName evidence="1">Uncharacterized protein</fullName>
    </submittedName>
</protein>
<name>A0A328A9H8_9CAUL</name>
<dbReference type="AlphaFoldDB" id="A0A328A9H8"/>
<accession>A0A328A9H8</accession>